<sequence length="63" mass="7152">MTASHNSEIVGQRLGPFPQRSSVVVFMTQLTFPWCIDKTTWLRTRGPRCRVRRLSGCSEVTGL</sequence>
<evidence type="ECO:0000313" key="1">
    <source>
        <dbReference type="EMBL" id="MPC90741.1"/>
    </source>
</evidence>
<protein>
    <submittedName>
        <fullName evidence="1">Uncharacterized protein</fullName>
    </submittedName>
</protein>
<reference evidence="1 2" key="1">
    <citation type="submission" date="2019-05" db="EMBL/GenBank/DDBJ databases">
        <title>Another draft genome of Portunus trituberculatus and its Hox gene families provides insights of decapod evolution.</title>
        <authorList>
            <person name="Jeong J.-H."/>
            <person name="Song I."/>
            <person name="Kim S."/>
            <person name="Choi T."/>
            <person name="Kim D."/>
            <person name="Ryu S."/>
            <person name="Kim W."/>
        </authorList>
    </citation>
    <scope>NUCLEOTIDE SEQUENCE [LARGE SCALE GENOMIC DNA]</scope>
    <source>
        <tissue evidence="1">Muscle</tissue>
    </source>
</reference>
<name>A0A5B7IYX8_PORTR</name>
<dbReference type="Proteomes" id="UP000324222">
    <property type="component" value="Unassembled WGS sequence"/>
</dbReference>
<dbReference type="AlphaFoldDB" id="A0A5B7IYX8"/>
<comment type="caution">
    <text evidence="1">The sequence shown here is derived from an EMBL/GenBank/DDBJ whole genome shotgun (WGS) entry which is preliminary data.</text>
</comment>
<evidence type="ECO:0000313" key="2">
    <source>
        <dbReference type="Proteomes" id="UP000324222"/>
    </source>
</evidence>
<accession>A0A5B7IYX8</accession>
<proteinExistence type="predicted"/>
<dbReference type="EMBL" id="VSRR010085413">
    <property type="protein sequence ID" value="MPC90741.1"/>
    <property type="molecule type" value="Genomic_DNA"/>
</dbReference>
<gene>
    <name evidence="1" type="ORF">E2C01_085739</name>
</gene>
<organism evidence="1 2">
    <name type="scientific">Portunus trituberculatus</name>
    <name type="common">Swimming crab</name>
    <name type="synonym">Neptunus trituberculatus</name>
    <dbReference type="NCBI Taxonomy" id="210409"/>
    <lineage>
        <taxon>Eukaryota</taxon>
        <taxon>Metazoa</taxon>
        <taxon>Ecdysozoa</taxon>
        <taxon>Arthropoda</taxon>
        <taxon>Crustacea</taxon>
        <taxon>Multicrustacea</taxon>
        <taxon>Malacostraca</taxon>
        <taxon>Eumalacostraca</taxon>
        <taxon>Eucarida</taxon>
        <taxon>Decapoda</taxon>
        <taxon>Pleocyemata</taxon>
        <taxon>Brachyura</taxon>
        <taxon>Eubrachyura</taxon>
        <taxon>Portunoidea</taxon>
        <taxon>Portunidae</taxon>
        <taxon>Portuninae</taxon>
        <taxon>Portunus</taxon>
    </lineage>
</organism>
<keyword evidence="2" id="KW-1185">Reference proteome</keyword>